<sequence length="403" mass="44177">MGPGIAKLLSALLIAISGLVGCLVPYLVYYFSRSGEDLKLRQDKIDSRLCLCNCLGSGIIMGMAYLHILPEAVSQWEVESLLWNIGTGHFNPAYFLAMIAFCIMLLIERVLSSGRTPCSAAFNICNESNSCWIPEKEGHCCDSEVKTACCNGEATGCCKESEAQQICCESEMKPSCAGSGSRSETCEEGQTIVTGAIDEESESHRNPMSIRARFRHHHSRLMKRFMEIICPLCECNGLCITFALFLHSLFEGIVIGLVESQWNIWLMTVGIALHKWAAGMALSSFISSNSRKSALVMQTIFCLSSPLGILVGAITAGRSPTAEAVLNCFAVGTLIYIGMEIITHELFCHIHCRKTAFWKWLCVVIGLMVIFITAIIQVYITGGCAHSHLHQHAAEHGHAGHHH</sequence>
<feature type="transmembrane region" description="Helical" evidence="5">
    <location>
        <begin position="360"/>
        <end position="380"/>
    </location>
</feature>
<dbReference type="KEGG" id="bbo:BBOV_III000630"/>
<reference evidence="7" key="2">
    <citation type="journal article" date="2020" name="Data Brief">
        <title>Transcriptome dataset of Babesia bovis life stages within vertebrate and invertebrate hosts.</title>
        <authorList>
            <person name="Ueti M.W."/>
            <person name="Johnson W.C."/>
            <person name="Kappmeyer L.S."/>
            <person name="Herndon D.R."/>
            <person name="Mousel M.R."/>
            <person name="Reif K.E."/>
            <person name="Taus N.S."/>
            <person name="Ifeonu O.O."/>
            <person name="Silva J.C."/>
            <person name="Suarez C.E."/>
            <person name="Brayton K.A."/>
        </authorList>
    </citation>
    <scope>NUCLEOTIDE SEQUENCE [LARGE SCALE GENOMIC DNA]</scope>
</reference>
<comment type="subcellular location">
    <subcellularLocation>
        <location evidence="1">Membrane</location>
        <topology evidence="1">Multi-pass membrane protein</topology>
    </subcellularLocation>
</comment>
<comment type="caution">
    <text evidence="6">The sequence shown here is derived from an EMBL/GenBank/DDBJ whole genome shotgun (WGS) entry which is preliminary data.</text>
</comment>
<dbReference type="RefSeq" id="XP_001611198.1">
    <property type="nucleotide sequence ID" value="XM_001611148.1"/>
</dbReference>
<dbReference type="eggNOG" id="ENOG502SXMD">
    <property type="taxonomic scope" value="Eukaryota"/>
</dbReference>
<dbReference type="OMA" id="QECGIIG"/>
<dbReference type="VEuPathDB" id="PiroplasmaDB:BBOV_III000630"/>
<proteinExistence type="predicted"/>
<keyword evidence="4 5" id="KW-0472">Membrane</keyword>
<evidence type="ECO:0000256" key="1">
    <source>
        <dbReference type="ARBA" id="ARBA00004141"/>
    </source>
</evidence>
<evidence type="ECO:0000256" key="3">
    <source>
        <dbReference type="ARBA" id="ARBA00022989"/>
    </source>
</evidence>
<protein>
    <submittedName>
        <fullName evidence="6">Uncharacterized protein</fullName>
    </submittedName>
</protein>
<evidence type="ECO:0000256" key="4">
    <source>
        <dbReference type="ARBA" id="ARBA00023136"/>
    </source>
</evidence>
<dbReference type="STRING" id="5865.A7AM46"/>
<evidence type="ECO:0000256" key="5">
    <source>
        <dbReference type="SAM" id="Phobius"/>
    </source>
</evidence>
<dbReference type="Pfam" id="PF02535">
    <property type="entry name" value="Zip"/>
    <property type="match status" value="1"/>
</dbReference>
<organism evidence="6 7">
    <name type="scientific">Babesia bovis</name>
    <dbReference type="NCBI Taxonomy" id="5865"/>
    <lineage>
        <taxon>Eukaryota</taxon>
        <taxon>Sar</taxon>
        <taxon>Alveolata</taxon>
        <taxon>Apicomplexa</taxon>
        <taxon>Aconoidasida</taxon>
        <taxon>Piroplasmida</taxon>
        <taxon>Babesiidae</taxon>
        <taxon>Babesia</taxon>
    </lineage>
</organism>
<reference evidence="7" key="3">
    <citation type="journal article" date="2021" name="Int. J. Parasitol.">
        <title>Comparative analysis of gene expression between Babesia bovis blood stages and kinetes allowed by improved genome annotation.</title>
        <authorList>
            <person name="Ueti M.W."/>
            <person name="Johnson W.C."/>
            <person name="Kappmeyer L.S."/>
            <person name="Herndon D.R."/>
            <person name="Mousel M.R."/>
            <person name="Reif K.E."/>
            <person name="Taus N.S."/>
            <person name="Ifeonu O.O."/>
            <person name="Silva J.C."/>
            <person name="Suarez C.E."/>
            <person name="Brayton K.A."/>
        </authorList>
    </citation>
    <scope>NUCLEOTIDE SEQUENCE [LARGE SCALE GENOMIC DNA]</scope>
</reference>
<dbReference type="PANTHER" id="PTHR11040:SF44">
    <property type="entry name" value="PROTEIN ZNTC-RELATED"/>
    <property type="match status" value="1"/>
</dbReference>
<accession>A7AM46</accession>
<dbReference type="FunCoup" id="A7AM46">
    <property type="interactions" value="2"/>
</dbReference>
<dbReference type="PROSITE" id="PS51257">
    <property type="entry name" value="PROKAR_LIPOPROTEIN"/>
    <property type="match status" value="1"/>
</dbReference>
<dbReference type="AlphaFoldDB" id="A7AM46"/>
<name>A7AM46_BABBO</name>
<dbReference type="GO" id="GO:0016020">
    <property type="term" value="C:membrane"/>
    <property type="evidence" value="ECO:0007669"/>
    <property type="project" value="UniProtKB-SubCell"/>
</dbReference>
<reference evidence="6 7" key="1">
    <citation type="journal article" date="2007" name="PLoS Pathog.">
        <title>Genome sequence of Babesia bovis and comparative analysis of apicomplexan hemoprotozoa.</title>
        <authorList>
            <person name="Brayton K.A."/>
            <person name="Lau A.O.T."/>
            <person name="Herndon D.R."/>
            <person name="Hannick L."/>
            <person name="Kappmeyer L.S."/>
            <person name="Berens S.J."/>
            <person name="Bidwell S.L."/>
            <person name="Brown W.C."/>
            <person name="Crabtree J."/>
            <person name="Fadrosh D."/>
            <person name="Feldblum T."/>
            <person name="Forberger H.A."/>
            <person name="Haas B.J."/>
            <person name="Howell J.M."/>
            <person name="Khouri H."/>
            <person name="Koo H."/>
            <person name="Mann D.J."/>
            <person name="Norimine J."/>
            <person name="Paulsen I.T."/>
            <person name="Radune D."/>
            <person name="Ren Q."/>
            <person name="Smith R.K. Jr."/>
            <person name="Suarez C.E."/>
            <person name="White O."/>
            <person name="Wortman J.R."/>
            <person name="Knowles D.P. Jr."/>
            <person name="McElwain T.F."/>
            <person name="Nene V.M."/>
        </authorList>
    </citation>
    <scope>NUCLEOTIDE SEQUENCE [LARGE SCALE GENOMIC DNA]</scope>
    <source>
        <strain evidence="6">T2Bo</strain>
    </source>
</reference>
<dbReference type="Proteomes" id="UP000002173">
    <property type="component" value="Unassembled WGS sequence"/>
</dbReference>
<dbReference type="PANTHER" id="PTHR11040">
    <property type="entry name" value="ZINC/IRON TRANSPORTER"/>
    <property type="match status" value="1"/>
</dbReference>
<feature type="transmembrane region" description="Helical" evidence="5">
    <location>
        <begin position="89"/>
        <end position="107"/>
    </location>
</feature>
<evidence type="ECO:0000313" key="6">
    <source>
        <dbReference type="EMBL" id="EDO07630.1"/>
    </source>
</evidence>
<keyword evidence="7" id="KW-1185">Reference proteome</keyword>
<feature type="transmembrane region" description="Helical" evidence="5">
    <location>
        <begin position="262"/>
        <end position="282"/>
    </location>
</feature>
<keyword evidence="3 5" id="KW-1133">Transmembrane helix</keyword>
<feature type="transmembrane region" description="Helical" evidence="5">
    <location>
        <begin position="294"/>
        <end position="318"/>
    </location>
</feature>
<dbReference type="GeneID" id="5479443"/>
<evidence type="ECO:0000313" key="7">
    <source>
        <dbReference type="Proteomes" id="UP000002173"/>
    </source>
</evidence>
<dbReference type="InParanoid" id="A7AM46"/>
<feature type="transmembrane region" description="Helical" evidence="5">
    <location>
        <begin position="225"/>
        <end position="250"/>
    </location>
</feature>
<evidence type="ECO:0000256" key="2">
    <source>
        <dbReference type="ARBA" id="ARBA00022692"/>
    </source>
</evidence>
<feature type="transmembrane region" description="Helical" evidence="5">
    <location>
        <begin position="6"/>
        <end position="28"/>
    </location>
</feature>
<keyword evidence="2 5" id="KW-0812">Transmembrane</keyword>
<gene>
    <name evidence="6" type="ORF">BBOV_III000630</name>
</gene>
<feature type="transmembrane region" description="Helical" evidence="5">
    <location>
        <begin position="49"/>
        <end position="69"/>
    </location>
</feature>
<feature type="transmembrane region" description="Helical" evidence="5">
    <location>
        <begin position="324"/>
        <end position="348"/>
    </location>
</feature>
<dbReference type="GO" id="GO:0005385">
    <property type="term" value="F:zinc ion transmembrane transporter activity"/>
    <property type="evidence" value="ECO:0007669"/>
    <property type="project" value="TreeGrafter"/>
</dbReference>
<dbReference type="InterPro" id="IPR003689">
    <property type="entry name" value="ZIP"/>
</dbReference>
<dbReference type="EMBL" id="AAXT01000001">
    <property type="protein sequence ID" value="EDO07630.1"/>
    <property type="molecule type" value="Genomic_DNA"/>
</dbReference>